<sequence>MATSISSCDITLKILVVGDPCVGKSSLVWRMSENIFPTAEQANITLTNYVKSKAIQFGKKQILLKFHDTVGQERFRTISRTLYSNKDIIILTYDATSTVSFDHLNLWYQEVTKYSDKNTYIVLASTKSDLPGQVSVSQGQQFAEQKGISFIETSSLNTSGVDDLLQTIVKGSGERLYTEENWSKFKIKTNEPSTRGSSGTTTKSPTMSGTTNTESKKSSFCQIL</sequence>
<dbReference type="GO" id="GO:0005525">
    <property type="term" value="F:GTP binding"/>
    <property type="evidence" value="ECO:0007669"/>
    <property type="project" value="InterPro"/>
</dbReference>
<organism evidence="3 4">
    <name type="scientific">Polysphondylium violaceum</name>
    <dbReference type="NCBI Taxonomy" id="133409"/>
    <lineage>
        <taxon>Eukaryota</taxon>
        <taxon>Amoebozoa</taxon>
        <taxon>Evosea</taxon>
        <taxon>Eumycetozoa</taxon>
        <taxon>Dictyostelia</taxon>
        <taxon>Dictyosteliales</taxon>
        <taxon>Dictyosteliaceae</taxon>
        <taxon>Polysphondylium</taxon>
    </lineage>
</organism>
<dbReference type="CDD" id="cd00154">
    <property type="entry name" value="Rab"/>
    <property type="match status" value="1"/>
</dbReference>
<evidence type="ECO:0000256" key="1">
    <source>
        <dbReference type="ARBA" id="ARBA00022741"/>
    </source>
</evidence>
<feature type="compositionally biased region" description="Low complexity" evidence="2">
    <location>
        <begin position="193"/>
        <end position="213"/>
    </location>
</feature>
<dbReference type="SUPFAM" id="SSF52540">
    <property type="entry name" value="P-loop containing nucleoside triphosphate hydrolases"/>
    <property type="match status" value="1"/>
</dbReference>
<dbReference type="EMBL" id="AJWJ01000791">
    <property type="protein sequence ID" value="KAF2068945.1"/>
    <property type="molecule type" value="Genomic_DNA"/>
</dbReference>
<name>A0A8J4PLA3_9MYCE</name>
<dbReference type="Pfam" id="PF00071">
    <property type="entry name" value="Ras"/>
    <property type="match status" value="1"/>
</dbReference>
<dbReference type="SMART" id="SM00173">
    <property type="entry name" value="RAS"/>
    <property type="match status" value="1"/>
</dbReference>
<evidence type="ECO:0000313" key="4">
    <source>
        <dbReference type="Proteomes" id="UP000695562"/>
    </source>
</evidence>
<keyword evidence="4" id="KW-1185">Reference proteome</keyword>
<evidence type="ECO:0000313" key="3">
    <source>
        <dbReference type="EMBL" id="KAF2068945.1"/>
    </source>
</evidence>
<dbReference type="AlphaFoldDB" id="A0A8J4PLA3"/>
<dbReference type="FunFam" id="3.40.50.300:FF:002471">
    <property type="entry name" value="Rab family GTPase"/>
    <property type="match status" value="1"/>
</dbReference>
<dbReference type="InterPro" id="IPR005225">
    <property type="entry name" value="Small_GTP-bd"/>
</dbReference>
<dbReference type="PROSITE" id="PS51421">
    <property type="entry name" value="RAS"/>
    <property type="match status" value="1"/>
</dbReference>
<dbReference type="InterPro" id="IPR001806">
    <property type="entry name" value="Small_GTPase"/>
</dbReference>
<protein>
    <recommendedName>
        <fullName evidence="5">Rab GTPase</fullName>
    </recommendedName>
</protein>
<dbReference type="InterPro" id="IPR027417">
    <property type="entry name" value="P-loop_NTPase"/>
</dbReference>
<dbReference type="PANTHER" id="PTHR47978">
    <property type="match status" value="1"/>
</dbReference>
<feature type="region of interest" description="Disordered" evidence="2">
    <location>
        <begin position="187"/>
        <end position="224"/>
    </location>
</feature>
<dbReference type="PRINTS" id="PR00449">
    <property type="entry name" value="RASTRNSFRMNG"/>
</dbReference>
<keyword evidence="1" id="KW-0547">Nucleotide-binding</keyword>
<dbReference type="GO" id="GO:0003924">
    <property type="term" value="F:GTPase activity"/>
    <property type="evidence" value="ECO:0007669"/>
    <property type="project" value="InterPro"/>
</dbReference>
<dbReference type="PROSITE" id="PS51419">
    <property type="entry name" value="RAB"/>
    <property type="match status" value="1"/>
</dbReference>
<dbReference type="SMART" id="SM00174">
    <property type="entry name" value="RHO"/>
    <property type="match status" value="1"/>
</dbReference>
<comment type="caution">
    <text evidence="3">The sequence shown here is derived from an EMBL/GenBank/DDBJ whole genome shotgun (WGS) entry which is preliminary data.</text>
</comment>
<evidence type="ECO:0000256" key="2">
    <source>
        <dbReference type="SAM" id="MobiDB-lite"/>
    </source>
</evidence>
<dbReference type="PROSITE" id="PS51420">
    <property type="entry name" value="RHO"/>
    <property type="match status" value="1"/>
</dbReference>
<dbReference type="SMART" id="SM00175">
    <property type="entry name" value="RAB"/>
    <property type="match status" value="1"/>
</dbReference>
<reference evidence="3" key="1">
    <citation type="submission" date="2020-01" db="EMBL/GenBank/DDBJ databases">
        <title>Development of genomics and gene disruption for Polysphondylium violaceum indicates a role for the polyketide synthase stlB in stalk morphogenesis.</title>
        <authorList>
            <person name="Narita B."/>
            <person name="Kawabe Y."/>
            <person name="Kin K."/>
            <person name="Saito T."/>
            <person name="Gibbs R."/>
            <person name="Kuspa A."/>
            <person name="Muzny D."/>
            <person name="Queller D."/>
            <person name="Richards S."/>
            <person name="Strassman J."/>
            <person name="Sucgang R."/>
            <person name="Worley K."/>
            <person name="Schaap P."/>
        </authorList>
    </citation>
    <scope>NUCLEOTIDE SEQUENCE</scope>
    <source>
        <strain evidence="3">QSvi11</strain>
    </source>
</reference>
<dbReference type="Proteomes" id="UP000695562">
    <property type="component" value="Unassembled WGS sequence"/>
</dbReference>
<dbReference type="NCBIfam" id="TIGR00231">
    <property type="entry name" value="small_GTP"/>
    <property type="match status" value="1"/>
</dbReference>
<evidence type="ECO:0008006" key="5">
    <source>
        <dbReference type="Google" id="ProtNLM"/>
    </source>
</evidence>
<dbReference type="OrthoDB" id="14996at2759"/>
<gene>
    <name evidence="3" type="ORF">CYY_009732</name>
</gene>
<dbReference type="Gene3D" id="3.40.50.300">
    <property type="entry name" value="P-loop containing nucleotide triphosphate hydrolases"/>
    <property type="match status" value="1"/>
</dbReference>
<accession>A0A8J4PLA3</accession>
<proteinExistence type="predicted"/>